<reference evidence="1" key="1">
    <citation type="journal article" date="2015" name="Nature">
        <title>Complex archaea that bridge the gap between prokaryotes and eukaryotes.</title>
        <authorList>
            <person name="Spang A."/>
            <person name="Saw J.H."/>
            <person name="Jorgensen S.L."/>
            <person name="Zaremba-Niedzwiedzka K."/>
            <person name="Martijn J."/>
            <person name="Lind A.E."/>
            <person name="van Eijk R."/>
            <person name="Schleper C."/>
            <person name="Guy L."/>
            <person name="Ettema T.J."/>
        </authorList>
    </citation>
    <scope>NUCLEOTIDE SEQUENCE</scope>
</reference>
<dbReference type="AlphaFoldDB" id="A0A0F9WFA0"/>
<protein>
    <recommendedName>
        <fullName evidence="2">DUF1573 domain-containing protein</fullName>
    </recommendedName>
</protein>
<comment type="caution">
    <text evidence="1">The sequence shown here is derived from an EMBL/GenBank/DDBJ whole genome shotgun (WGS) entry which is preliminary data.</text>
</comment>
<dbReference type="EMBL" id="LAZR01000003">
    <property type="protein sequence ID" value="KKO11168.1"/>
    <property type="molecule type" value="Genomic_DNA"/>
</dbReference>
<organism evidence="1">
    <name type="scientific">marine sediment metagenome</name>
    <dbReference type="NCBI Taxonomy" id="412755"/>
    <lineage>
        <taxon>unclassified sequences</taxon>
        <taxon>metagenomes</taxon>
        <taxon>ecological metagenomes</taxon>
    </lineage>
</organism>
<name>A0A0F9WFA0_9ZZZZ</name>
<sequence length="259" mass="27964">MVSDDRHDMLRWVAVGRAAALAMATLSVAVCGGCRSKPTATTAGDGVTVVEVSGADANHDFGYVEQETKHLVRFRIHNDDDTPMQIAKVFTDCPCIHILEWPKSIPPAGTAEVLVEYESSERRERYGGQAIVFTDRRERPHVRLHMKAVVGLSLEARPAALEGGKLSAGQQRELVLEIINHGPEAFRTTHGGSDSPLCSVSVPQVAIPPGQSVRVLVRLRGDGPLGQRTAQITIATDSPHQPTVQATLRWTVIEGQDGG</sequence>
<gene>
    <name evidence="1" type="ORF">LCGC14_0016440</name>
</gene>
<dbReference type="PANTHER" id="PTHR37833">
    <property type="entry name" value="LIPOPROTEIN-RELATED"/>
    <property type="match status" value="1"/>
</dbReference>
<accession>A0A0F9WFA0</accession>
<evidence type="ECO:0008006" key="2">
    <source>
        <dbReference type="Google" id="ProtNLM"/>
    </source>
</evidence>
<evidence type="ECO:0000313" key="1">
    <source>
        <dbReference type="EMBL" id="KKO11168.1"/>
    </source>
</evidence>
<dbReference type="PANTHER" id="PTHR37833:SF1">
    <property type="entry name" value="SIGNAL PEPTIDE PROTEIN"/>
    <property type="match status" value="1"/>
</dbReference>
<dbReference type="Pfam" id="PF07610">
    <property type="entry name" value="DUF1573"/>
    <property type="match status" value="1"/>
</dbReference>
<dbReference type="InterPro" id="IPR011467">
    <property type="entry name" value="DUF1573"/>
</dbReference>
<proteinExistence type="predicted"/>
<dbReference type="Gene3D" id="2.60.40.10">
    <property type="entry name" value="Immunoglobulins"/>
    <property type="match status" value="2"/>
</dbReference>
<dbReference type="InterPro" id="IPR013783">
    <property type="entry name" value="Ig-like_fold"/>
</dbReference>